<accession>A0ABU1AZK6</accession>
<protein>
    <submittedName>
        <fullName evidence="1">Uncharacterized protein</fullName>
    </submittedName>
</protein>
<proteinExistence type="predicted"/>
<sequence>MSTLQALPETASLHDIREELEILEGIKSGQQAARAGHVQRQEAVEELFASWNSK</sequence>
<dbReference type="RefSeq" id="WP_308952477.1">
    <property type="nucleotide sequence ID" value="NZ_JARXHW010000084.1"/>
</dbReference>
<evidence type="ECO:0000313" key="2">
    <source>
        <dbReference type="Proteomes" id="UP001225316"/>
    </source>
</evidence>
<evidence type="ECO:0000313" key="1">
    <source>
        <dbReference type="EMBL" id="MDQ8209560.1"/>
    </source>
</evidence>
<reference evidence="1 2" key="1">
    <citation type="submission" date="2023-04" db="EMBL/GenBank/DDBJ databases">
        <title>A novel bacteria isolated from coastal sediment.</title>
        <authorList>
            <person name="Liu X.-J."/>
            <person name="Du Z.-J."/>
        </authorList>
    </citation>
    <scope>NUCLEOTIDE SEQUENCE [LARGE SCALE GENOMIC DNA]</scope>
    <source>
        <strain evidence="1 2">SDUM461003</strain>
    </source>
</reference>
<dbReference type="EMBL" id="JARXHW010000084">
    <property type="protein sequence ID" value="MDQ8209560.1"/>
    <property type="molecule type" value="Genomic_DNA"/>
</dbReference>
<gene>
    <name evidence="1" type="ORF">QEH52_18690</name>
</gene>
<name>A0ABU1AZK6_9BACT</name>
<dbReference type="Proteomes" id="UP001225316">
    <property type="component" value="Unassembled WGS sequence"/>
</dbReference>
<keyword evidence="2" id="KW-1185">Reference proteome</keyword>
<comment type="caution">
    <text evidence="1">The sequence shown here is derived from an EMBL/GenBank/DDBJ whole genome shotgun (WGS) entry which is preliminary data.</text>
</comment>
<organism evidence="1 2">
    <name type="scientific">Thalassobacterium maritimum</name>
    <dbReference type="NCBI Taxonomy" id="3041265"/>
    <lineage>
        <taxon>Bacteria</taxon>
        <taxon>Pseudomonadati</taxon>
        <taxon>Verrucomicrobiota</taxon>
        <taxon>Opitutia</taxon>
        <taxon>Puniceicoccales</taxon>
        <taxon>Coraliomargaritaceae</taxon>
        <taxon>Thalassobacterium</taxon>
    </lineage>
</organism>